<gene>
    <name evidence="2" type="ORF">SAMN04488095_0963</name>
</gene>
<organism evidence="2 3">
    <name type="scientific">Jannaschia pohangensis</name>
    <dbReference type="NCBI Taxonomy" id="390807"/>
    <lineage>
        <taxon>Bacteria</taxon>
        <taxon>Pseudomonadati</taxon>
        <taxon>Pseudomonadota</taxon>
        <taxon>Alphaproteobacteria</taxon>
        <taxon>Rhodobacterales</taxon>
        <taxon>Roseobacteraceae</taxon>
        <taxon>Jannaschia</taxon>
    </lineage>
</organism>
<name>A0A1I3IGU9_9RHOB</name>
<sequence>MFRNKRWTAGAVLAAAAAVGVVAWAQEEDDPFYVPIQRVPVISPFELERKITFELHDWQLNEITSGRFVTFEFQMSHLHPLWTWPDGPATVVNLNQAYLPNIGGTPGFGPKKPRPGEPMDTGRAILEPPNVYVTLNALLGSSSKRLNRLMLYAKETSDPFPGYAPGAQSVSREGDLYDIDIEHCGFDVFEKITPRPWHRTNDVMDLTVPTPDDVPYPFDRGRFFGWPAEDGLSYEWAAECNTVCKVSLQYNDWISAEYQFDRSMLCEAPTLIQAHMDWLNSRIVDQQLEILNPRYQ</sequence>
<dbReference type="RefSeq" id="WP_092777607.1">
    <property type="nucleotide sequence ID" value="NZ_FORA01000001.1"/>
</dbReference>
<reference evidence="2 3" key="1">
    <citation type="submission" date="2016-10" db="EMBL/GenBank/DDBJ databases">
        <authorList>
            <person name="de Groot N.N."/>
        </authorList>
    </citation>
    <scope>NUCLEOTIDE SEQUENCE [LARGE SCALE GENOMIC DNA]</scope>
    <source>
        <strain evidence="2 3">DSM 19073</strain>
    </source>
</reference>
<evidence type="ECO:0000313" key="3">
    <source>
        <dbReference type="Proteomes" id="UP000199110"/>
    </source>
</evidence>
<proteinExistence type="predicted"/>
<evidence type="ECO:0000256" key="1">
    <source>
        <dbReference type="SAM" id="SignalP"/>
    </source>
</evidence>
<protein>
    <submittedName>
        <fullName evidence="2">Uncharacterized protein</fullName>
    </submittedName>
</protein>
<dbReference type="AlphaFoldDB" id="A0A1I3IGU9"/>
<dbReference type="EMBL" id="FORA01000001">
    <property type="protein sequence ID" value="SFI47151.1"/>
    <property type="molecule type" value="Genomic_DNA"/>
</dbReference>
<evidence type="ECO:0000313" key="2">
    <source>
        <dbReference type="EMBL" id="SFI47151.1"/>
    </source>
</evidence>
<keyword evidence="3" id="KW-1185">Reference proteome</keyword>
<feature type="chain" id="PRO_5011470016" evidence="1">
    <location>
        <begin position="26"/>
        <end position="296"/>
    </location>
</feature>
<feature type="signal peptide" evidence="1">
    <location>
        <begin position="1"/>
        <end position="25"/>
    </location>
</feature>
<keyword evidence="1" id="KW-0732">Signal</keyword>
<dbReference type="Proteomes" id="UP000199110">
    <property type="component" value="Unassembled WGS sequence"/>
</dbReference>
<accession>A0A1I3IGU9</accession>
<dbReference type="OrthoDB" id="10010366at2"/>